<gene>
    <name evidence="1" type="ORF">ACEU0G_000820</name>
</gene>
<dbReference type="RefSeq" id="WP_394164388.1">
    <property type="nucleotide sequence ID" value="NZ_JBHGCJ010000015.1"/>
</dbReference>
<sequence length="96" mass="10142">MTPVKANYSVSVNPSVTDRSARIRALGRLLRHAASGDADVLLAGLARMLDAHIGNERADGASNGRIRDQLDEIELLLALEIERAGVRAAAPLSKAA</sequence>
<name>A0ABW7D1S1_9GAMM</name>
<keyword evidence="2" id="KW-1185">Reference proteome</keyword>
<evidence type="ECO:0000313" key="2">
    <source>
        <dbReference type="Proteomes" id="UP001605261"/>
    </source>
</evidence>
<evidence type="ECO:0000313" key="1">
    <source>
        <dbReference type="EMBL" id="MFG6110938.1"/>
    </source>
</evidence>
<reference evidence="1 2" key="1">
    <citation type="submission" date="2024-09" db="EMBL/GenBank/DDBJ databases">
        <authorList>
            <consortium name="All-Russian atlas of soil microorganisms"/>
            <consortium name="as a basis for the search for new antimicrobial producers and enzymes with unique properties"/>
            <person name="Sokolova E.A."/>
            <person name="Voronina E.N."/>
        </authorList>
    </citation>
    <scope>NUCLEOTIDE SEQUENCE [LARGE SCALE GENOMIC DNA]</scope>
    <source>
        <strain evidence="1 2">AF-22b-331.1</strain>
    </source>
</reference>
<accession>A0ABW7D1S1</accession>
<protein>
    <submittedName>
        <fullName evidence="1">Uncharacterized protein</fullName>
    </submittedName>
</protein>
<dbReference type="EMBL" id="JBHGCJ010000015">
    <property type="protein sequence ID" value="MFG6110938.1"/>
    <property type="molecule type" value="Genomic_DNA"/>
</dbReference>
<comment type="caution">
    <text evidence="1">The sequence shown here is derived from an EMBL/GenBank/DDBJ whole genome shotgun (WGS) entry which is preliminary data.</text>
</comment>
<organism evidence="1 2">
    <name type="scientific">Stenotrophomonas nematodicola</name>
    <dbReference type="NCBI Taxonomy" id="2656746"/>
    <lineage>
        <taxon>Bacteria</taxon>
        <taxon>Pseudomonadati</taxon>
        <taxon>Pseudomonadota</taxon>
        <taxon>Gammaproteobacteria</taxon>
        <taxon>Lysobacterales</taxon>
        <taxon>Lysobacteraceae</taxon>
        <taxon>Stenotrophomonas</taxon>
    </lineage>
</organism>
<dbReference type="Proteomes" id="UP001605261">
    <property type="component" value="Unassembled WGS sequence"/>
</dbReference>
<proteinExistence type="predicted"/>